<evidence type="ECO:0000256" key="8">
    <source>
        <dbReference type="ARBA" id="ARBA00022842"/>
    </source>
</evidence>
<keyword evidence="4" id="KW-0548">Nucleotidyltransferase</keyword>
<evidence type="ECO:0000256" key="9">
    <source>
        <dbReference type="ARBA" id="ARBA00031547"/>
    </source>
</evidence>
<dbReference type="Proteomes" id="UP001190700">
    <property type="component" value="Unassembled WGS sequence"/>
</dbReference>
<keyword evidence="7" id="KW-0067">ATP-binding</keyword>
<sequence length="235" mass="25744">MLELLEYVVAHHFPHFAQLPTRAKAAGFVKEVAERSAQMVACWQSVGFTHGVLNTDNMSILGLTIDYGPFGFMDTFDPQYTPNITDLDGELWLTGCKAMTECQSLASENGDTGLRGARYGRTGIWWKLWCANHNDQRAGRVEFVEKDSEGGCAAHLVAGLRLKPFHLPPAARQLTVAGHGSGRVLRFRGEKGYDAPFFVQALQSLEMGYDALGYDAPLGYNALSLLLDSDGAKQA</sequence>
<comment type="similarity">
    <text evidence="2">Belongs to the SELO family.</text>
</comment>
<evidence type="ECO:0000256" key="2">
    <source>
        <dbReference type="ARBA" id="ARBA00009747"/>
    </source>
</evidence>
<keyword evidence="3" id="KW-0808">Transferase</keyword>
<evidence type="ECO:0000313" key="11">
    <source>
        <dbReference type="Proteomes" id="UP001190700"/>
    </source>
</evidence>
<keyword evidence="11" id="KW-1185">Reference proteome</keyword>
<keyword evidence="8" id="KW-0460">Magnesium</keyword>
<dbReference type="Pfam" id="PF02696">
    <property type="entry name" value="SelO"/>
    <property type="match status" value="1"/>
</dbReference>
<dbReference type="GO" id="GO:0046872">
    <property type="term" value="F:metal ion binding"/>
    <property type="evidence" value="ECO:0007669"/>
    <property type="project" value="UniProtKB-KW"/>
</dbReference>
<dbReference type="PANTHER" id="PTHR12153:SF18">
    <property type="entry name" value="SELENOPROTEIN O"/>
    <property type="match status" value="1"/>
</dbReference>
<dbReference type="EMBL" id="LGRX02017359">
    <property type="protein sequence ID" value="KAK3260874.1"/>
    <property type="molecule type" value="Genomic_DNA"/>
</dbReference>
<evidence type="ECO:0000313" key="10">
    <source>
        <dbReference type="EMBL" id="KAK3260874.1"/>
    </source>
</evidence>
<organism evidence="10 11">
    <name type="scientific">Cymbomonas tetramitiformis</name>
    <dbReference type="NCBI Taxonomy" id="36881"/>
    <lineage>
        <taxon>Eukaryota</taxon>
        <taxon>Viridiplantae</taxon>
        <taxon>Chlorophyta</taxon>
        <taxon>Pyramimonadophyceae</taxon>
        <taxon>Pyramimonadales</taxon>
        <taxon>Pyramimonadaceae</taxon>
        <taxon>Cymbomonas</taxon>
    </lineage>
</organism>
<evidence type="ECO:0000256" key="3">
    <source>
        <dbReference type="ARBA" id="ARBA00022679"/>
    </source>
</evidence>
<reference evidence="10 11" key="1">
    <citation type="journal article" date="2015" name="Genome Biol. Evol.">
        <title>Comparative Genomics of a Bacterivorous Green Alga Reveals Evolutionary Causalities and Consequences of Phago-Mixotrophic Mode of Nutrition.</title>
        <authorList>
            <person name="Burns J.A."/>
            <person name="Paasch A."/>
            <person name="Narechania A."/>
            <person name="Kim E."/>
        </authorList>
    </citation>
    <scope>NUCLEOTIDE SEQUENCE [LARGE SCALE GENOMIC DNA]</scope>
    <source>
        <strain evidence="10 11">PLY_AMNH</strain>
    </source>
</reference>
<dbReference type="InterPro" id="IPR003846">
    <property type="entry name" value="SelO"/>
</dbReference>
<gene>
    <name evidence="10" type="ORF">CYMTET_30193</name>
</gene>
<proteinExistence type="inferred from homology"/>
<keyword evidence="5" id="KW-0479">Metal-binding</keyword>
<evidence type="ECO:0000256" key="7">
    <source>
        <dbReference type="ARBA" id="ARBA00022840"/>
    </source>
</evidence>
<comment type="caution">
    <text evidence="10">The sequence shown here is derived from an EMBL/GenBank/DDBJ whole genome shotgun (WGS) entry which is preliminary data.</text>
</comment>
<dbReference type="GO" id="GO:0005524">
    <property type="term" value="F:ATP binding"/>
    <property type="evidence" value="ECO:0007669"/>
    <property type="project" value="UniProtKB-KW"/>
</dbReference>
<evidence type="ECO:0000256" key="6">
    <source>
        <dbReference type="ARBA" id="ARBA00022741"/>
    </source>
</evidence>
<evidence type="ECO:0000256" key="5">
    <source>
        <dbReference type="ARBA" id="ARBA00022723"/>
    </source>
</evidence>
<dbReference type="GO" id="GO:0016779">
    <property type="term" value="F:nucleotidyltransferase activity"/>
    <property type="evidence" value="ECO:0007669"/>
    <property type="project" value="UniProtKB-KW"/>
</dbReference>
<evidence type="ECO:0000256" key="4">
    <source>
        <dbReference type="ARBA" id="ARBA00022695"/>
    </source>
</evidence>
<comment type="cofactor">
    <cofactor evidence="1">
        <name>Mg(2+)</name>
        <dbReference type="ChEBI" id="CHEBI:18420"/>
    </cofactor>
</comment>
<accession>A0AAE0FJF2</accession>
<dbReference type="PANTHER" id="PTHR12153">
    <property type="entry name" value="SELENOPROTEIN O"/>
    <property type="match status" value="1"/>
</dbReference>
<keyword evidence="6" id="KW-0547">Nucleotide-binding</keyword>
<protein>
    <recommendedName>
        <fullName evidence="9">Selenoprotein O</fullName>
    </recommendedName>
</protein>
<evidence type="ECO:0000256" key="1">
    <source>
        <dbReference type="ARBA" id="ARBA00001946"/>
    </source>
</evidence>
<dbReference type="AlphaFoldDB" id="A0AAE0FJF2"/>
<name>A0AAE0FJF2_9CHLO</name>